<protein>
    <recommendedName>
        <fullName evidence="2">SWR1-complex protein 3 domain-containing protein</fullName>
    </recommendedName>
</protein>
<dbReference type="GO" id="GO:0000812">
    <property type="term" value="C:Swr1 complex"/>
    <property type="evidence" value="ECO:0007669"/>
    <property type="project" value="InterPro"/>
</dbReference>
<evidence type="ECO:0000256" key="1">
    <source>
        <dbReference type="SAM" id="MobiDB-lite"/>
    </source>
</evidence>
<feature type="domain" description="SWR1-complex protein 3" evidence="2">
    <location>
        <begin position="92"/>
        <end position="186"/>
    </location>
</feature>
<feature type="compositionally biased region" description="Polar residues" evidence="1">
    <location>
        <begin position="27"/>
        <end position="48"/>
    </location>
</feature>
<feature type="compositionally biased region" description="Basic and acidic residues" evidence="1">
    <location>
        <begin position="421"/>
        <end position="433"/>
    </location>
</feature>
<comment type="caution">
    <text evidence="3">The sequence shown here is derived from an EMBL/GenBank/DDBJ whole genome shotgun (WGS) entry which is preliminary data.</text>
</comment>
<dbReference type="PANTHER" id="PTHR28108">
    <property type="entry name" value="SWR1-COMPLEX PROTEIN 3"/>
    <property type="match status" value="1"/>
</dbReference>
<feature type="compositionally biased region" description="Basic and acidic residues" evidence="1">
    <location>
        <begin position="12"/>
        <end position="21"/>
    </location>
</feature>
<dbReference type="GO" id="GO:0140849">
    <property type="term" value="F:ATP-dependent H2AZ histone chaperone activity"/>
    <property type="evidence" value="ECO:0007669"/>
    <property type="project" value="InterPro"/>
</dbReference>
<proteinExistence type="predicted"/>
<evidence type="ECO:0000259" key="2">
    <source>
        <dbReference type="Pfam" id="PF24707"/>
    </source>
</evidence>
<accession>A0AAN6EVW1</accession>
<feature type="region of interest" description="Disordered" evidence="1">
    <location>
        <begin position="1"/>
        <end position="99"/>
    </location>
</feature>
<dbReference type="InterPro" id="IPR037651">
    <property type="entry name" value="Swc3"/>
</dbReference>
<feature type="region of interest" description="Disordered" evidence="1">
    <location>
        <begin position="683"/>
        <end position="706"/>
    </location>
</feature>
<reference evidence="3" key="1">
    <citation type="submission" date="2023-01" db="EMBL/GenBank/DDBJ databases">
        <title>Exophiala dermititidis isolated from Cystic Fibrosis Patient.</title>
        <authorList>
            <person name="Kurbessoian T."/>
            <person name="Crocker A."/>
            <person name="Murante D."/>
            <person name="Hogan D.A."/>
            <person name="Stajich J.E."/>
        </authorList>
    </citation>
    <scope>NUCLEOTIDE SEQUENCE</scope>
    <source>
        <strain evidence="3">Ex8</strain>
    </source>
</reference>
<evidence type="ECO:0000313" key="4">
    <source>
        <dbReference type="Proteomes" id="UP001161757"/>
    </source>
</evidence>
<evidence type="ECO:0000313" key="3">
    <source>
        <dbReference type="EMBL" id="KAJ8992283.1"/>
    </source>
</evidence>
<dbReference type="Pfam" id="PF24707">
    <property type="entry name" value="Swc3"/>
    <property type="match status" value="1"/>
</dbReference>
<feature type="compositionally biased region" description="Low complexity" evidence="1">
    <location>
        <begin position="337"/>
        <end position="349"/>
    </location>
</feature>
<name>A0AAN6EVW1_EXODE</name>
<feature type="compositionally biased region" description="Pro residues" evidence="1">
    <location>
        <begin position="350"/>
        <end position="360"/>
    </location>
</feature>
<organism evidence="3 4">
    <name type="scientific">Exophiala dermatitidis</name>
    <name type="common">Black yeast-like fungus</name>
    <name type="synonym">Wangiella dermatitidis</name>
    <dbReference type="NCBI Taxonomy" id="5970"/>
    <lineage>
        <taxon>Eukaryota</taxon>
        <taxon>Fungi</taxon>
        <taxon>Dikarya</taxon>
        <taxon>Ascomycota</taxon>
        <taxon>Pezizomycotina</taxon>
        <taxon>Eurotiomycetes</taxon>
        <taxon>Chaetothyriomycetidae</taxon>
        <taxon>Chaetothyriales</taxon>
        <taxon>Herpotrichiellaceae</taxon>
        <taxon>Exophiala</taxon>
    </lineage>
</organism>
<feature type="compositionally biased region" description="Low complexity" evidence="1">
    <location>
        <begin position="67"/>
        <end position="78"/>
    </location>
</feature>
<dbReference type="EMBL" id="JAJGCB010000006">
    <property type="protein sequence ID" value="KAJ8992283.1"/>
    <property type="molecule type" value="Genomic_DNA"/>
</dbReference>
<dbReference type="AlphaFoldDB" id="A0AAN6EVW1"/>
<dbReference type="PANTHER" id="PTHR28108:SF1">
    <property type="entry name" value="SWR1-COMPLEX PROTEIN 3"/>
    <property type="match status" value="1"/>
</dbReference>
<feature type="compositionally biased region" description="Gly residues" evidence="1">
    <location>
        <begin position="515"/>
        <end position="524"/>
    </location>
</feature>
<gene>
    <name evidence="3" type="ORF">HRR80_004174</name>
</gene>
<feature type="compositionally biased region" description="Pro residues" evidence="1">
    <location>
        <begin position="208"/>
        <end position="219"/>
    </location>
</feature>
<dbReference type="InterPro" id="IPR057558">
    <property type="entry name" value="Swc3_dom"/>
</dbReference>
<feature type="compositionally biased region" description="Polar residues" evidence="1">
    <location>
        <begin position="246"/>
        <end position="287"/>
    </location>
</feature>
<feature type="region of interest" description="Disordered" evidence="1">
    <location>
        <begin position="188"/>
        <end position="372"/>
    </location>
</feature>
<dbReference type="Proteomes" id="UP001161757">
    <property type="component" value="Unassembled WGS sequence"/>
</dbReference>
<sequence length="706" mass="75868">MAGPTPQKRVLPPRERRDATAKRRASSPVQTPAATSSARRQSTPTQPAESRPKRKYTKRSSLVRIQTPSSRASSTPAAVVEETLPTRLNSNEPLPTLKDKQDRDLNLNEYQSIAESAVLSASLHRSRMQWLVDGVFQKYWVKPVKRKGVVEAPPNNPDVKSMQKLGIATITIEPHTFDAVFYTVRDPAGPQPYQRHANQHTTKHMIPPQSPYGATPPPIAFQRSGTHAAAPAPPFNHSPAGPIKASSPSTQPKPHLPSTPSYPNTPSQPATPQLNPQPATPQLNHGTQPLPARTDQPGGPIGPPAPAAVSVKQEEAPRPVSASLQSTPSVQPPPPAAGSTNAPSSATTPTPGPSQKPSQPPGGKGSTTDPVIQMLAARAASDHKLKELMKIVATSKASAEQLKEFQAHIDEFNEVVRKQEAERVARNQERSNTERPSNALVPAVSEASKEGKAVPAPSPSTLAQTPKQSPAPTAAQSSVPKPTHGQQRQPPPSPGPAAFPGVIHTFTPAPQRPSGPGGPMGGFMGYPPPPRPEPIVKHIVMELTSIPGSGQSPCQDRWLFPEHAVLEIRYGGLEMICSFFVERKGSEILSRQGAGAAENENSAMRMKWKAEQEYYQPVTMTVKATNHRTIETIARAAKPLPLVQSYMKNVMDKKERAPTEYLAYQLPREGSTTAAEGSEPAFVDSGVELGSESCSEDDELKDVYGI</sequence>
<feature type="region of interest" description="Disordered" evidence="1">
    <location>
        <begin position="421"/>
        <end position="529"/>
    </location>
</feature>
<feature type="compositionally biased region" description="Polar residues" evidence="1">
    <location>
        <begin position="459"/>
        <end position="480"/>
    </location>
</feature>